<proteinExistence type="predicted"/>
<accession>A0A1G9JM92</accession>
<gene>
    <name evidence="1" type="ORF">SAMN05421806_1335</name>
</gene>
<evidence type="ECO:0000313" key="1">
    <source>
        <dbReference type="EMBL" id="SDL38720.1"/>
    </source>
</evidence>
<dbReference type="STRING" id="417292.SAMN05421806_1335"/>
<keyword evidence="2" id="KW-1185">Reference proteome</keyword>
<organism evidence="1 2">
    <name type="scientific">Streptomyces indicus</name>
    <dbReference type="NCBI Taxonomy" id="417292"/>
    <lineage>
        <taxon>Bacteria</taxon>
        <taxon>Bacillati</taxon>
        <taxon>Actinomycetota</taxon>
        <taxon>Actinomycetes</taxon>
        <taxon>Kitasatosporales</taxon>
        <taxon>Streptomycetaceae</taxon>
        <taxon>Streptomyces</taxon>
    </lineage>
</organism>
<dbReference type="SUPFAM" id="SSF53383">
    <property type="entry name" value="PLP-dependent transferases"/>
    <property type="match status" value="1"/>
</dbReference>
<name>A0A1G9JM92_9ACTN</name>
<dbReference type="InterPro" id="IPR015421">
    <property type="entry name" value="PyrdxlP-dep_Trfase_major"/>
</dbReference>
<evidence type="ECO:0000313" key="2">
    <source>
        <dbReference type="Proteomes" id="UP000199155"/>
    </source>
</evidence>
<dbReference type="AlphaFoldDB" id="A0A1G9JM92"/>
<evidence type="ECO:0008006" key="3">
    <source>
        <dbReference type="Google" id="ProtNLM"/>
    </source>
</evidence>
<dbReference type="InterPro" id="IPR015424">
    <property type="entry name" value="PyrdxlP-dep_Trfase"/>
</dbReference>
<sequence>MGRLCVASQNTDVAERGLWIVADDPYGELRDNRLPVASLPTLPAASDRTIALSSFSKILAPGPYRGWLRPPGAHAHG</sequence>
<protein>
    <recommendedName>
        <fullName evidence="3">GntR family transcriptional regulator / MocR family aminotransferase</fullName>
    </recommendedName>
</protein>
<dbReference type="EMBL" id="FNFF01000033">
    <property type="protein sequence ID" value="SDL38720.1"/>
    <property type="molecule type" value="Genomic_DNA"/>
</dbReference>
<dbReference type="Proteomes" id="UP000199155">
    <property type="component" value="Unassembled WGS sequence"/>
</dbReference>
<dbReference type="Gene3D" id="3.40.640.10">
    <property type="entry name" value="Type I PLP-dependent aspartate aminotransferase-like (Major domain)"/>
    <property type="match status" value="1"/>
</dbReference>
<reference evidence="1 2" key="1">
    <citation type="submission" date="2016-10" db="EMBL/GenBank/DDBJ databases">
        <authorList>
            <person name="de Groot N.N."/>
        </authorList>
    </citation>
    <scope>NUCLEOTIDE SEQUENCE [LARGE SCALE GENOMIC DNA]</scope>
    <source>
        <strain evidence="1 2">CGMCC 4.5727</strain>
    </source>
</reference>